<reference evidence="2 3" key="1">
    <citation type="submission" date="2015-11" db="EMBL/GenBank/DDBJ databases">
        <title>Sequence of Pedobacter ginsenosidimutans.</title>
        <authorList>
            <person name="Carson E."/>
            <person name="Keyser V."/>
            <person name="Newman J."/>
            <person name="Miller J."/>
        </authorList>
    </citation>
    <scope>NUCLEOTIDE SEQUENCE [LARGE SCALE GENOMIC DNA]</scope>
    <source>
        <strain evidence="2 3">KACC 14530</strain>
    </source>
</reference>
<dbReference type="InterPro" id="IPR008979">
    <property type="entry name" value="Galactose-bd-like_sf"/>
</dbReference>
<dbReference type="AlphaFoldDB" id="A0A0T5VJN7"/>
<dbReference type="RefSeq" id="WP_057934245.1">
    <property type="nucleotide sequence ID" value="NZ_LMZQ01000025.1"/>
</dbReference>
<dbReference type="PROSITE" id="PS50022">
    <property type="entry name" value="FA58C_3"/>
    <property type="match status" value="1"/>
</dbReference>
<dbReference type="InterPro" id="IPR032164">
    <property type="entry name" value="DUF5000"/>
</dbReference>
<evidence type="ECO:0000313" key="3">
    <source>
        <dbReference type="Proteomes" id="UP000051950"/>
    </source>
</evidence>
<protein>
    <recommendedName>
        <fullName evidence="1">F5/8 type C domain-containing protein</fullName>
    </recommendedName>
</protein>
<dbReference type="InterPro" id="IPR032527">
    <property type="entry name" value="DUF4959"/>
</dbReference>
<evidence type="ECO:0000259" key="1">
    <source>
        <dbReference type="PROSITE" id="PS50022"/>
    </source>
</evidence>
<dbReference type="Proteomes" id="UP000051950">
    <property type="component" value="Unassembled WGS sequence"/>
</dbReference>
<dbReference type="Pfam" id="PF16323">
    <property type="entry name" value="DUF4959"/>
    <property type="match status" value="1"/>
</dbReference>
<dbReference type="Pfam" id="PF16391">
    <property type="entry name" value="DUF5000"/>
    <property type="match status" value="1"/>
</dbReference>
<gene>
    <name evidence="2" type="ORF">ASU31_21115</name>
</gene>
<dbReference type="EMBL" id="LMZQ01000025">
    <property type="protein sequence ID" value="KRT14088.1"/>
    <property type="molecule type" value="Genomic_DNA"/>
</dbReference>
<dbReference type="PROSITE" id="PS51257">
    <property type="entry name" value="PROKAR_LIPOPROTEIN"/>
    <property type="match status" value="1"/>
</dbReference>
<organism evidence="2 3">
    <name type="scientific">Pedobacter ginsenosidimutans</name>
    <dbReference type="NCBI Taxonomy" id="687842"/>
    <lineage>
        <taxon>Bacteria</taxon>
        <taxon>Pseudomonadati</taxon>
        <taxon>Bacteroidota</taxon>
        <taxon>Sphingobacteriia</taxon>
        <taxon>Sphingobacteriales</taxon>
        <taxon>Sphingobacteriaceae</taxon>
        <taxon>Pedobacter</taxon>
    </lineage>
</organism>
<sequence length="395" mass="43533">MKLNFVLLLSTLIILVAGCKVDELEPLEKNTDVPGAVSNVKWVAGPGNATLTYAVPNNNNLLYVKAVYTLASGRVMEVKASYYGNTLKVEGFGDTEEHEVKLYAVTRSEIESAPVSVKVKPLENPIWGVFRSIKAQADFGGLRFTAKNIAKADLAIEILTEDSKGKLVPTSKNIYTSIVDIDQAIRGYDPIERKFAITIRDRWLNYSDTLYTTLTPLYEAVIPKSGYKAVTLPSDVALNTSTSIAGMWDGDTNGWPRVLMTSSGVLTPQWVTFDIGKLSSLSRIVIWDYPEYLNGRTYYYGGNLLDFEVWGTDNPPSDGSFTNWTKLGTFKSIKPSGSAYGVNTAEDNTTGAAGLNYTFDAGIPKVRYIRIKSLKNWQGTTFMAIGEIQLYGDPR</sequence>
<dbReference type="InterPro" id="IPR000421">
    <property type="entry name" value="FA58C"/>
</dbReference>
<dbReference type="InterPro" id="IPR033431">
    <property type="entry name" value="DUF5126"/>
</dbReference>
<dbReference type="Gene3D" id="2.60.120.260">
    <property type="entry name" value="Galactose-binding domain-like"/>
    <property type="match status" value="1"/>
</dbReference>
<dbReference type="Pfam" id="PF17166">
    <property type="entry name" value="DUF5126"/>
    <property type="match status" value="1"/>
</dbReference>
<evidence type="ECO:0000313" key="2">
    <source>
        <dbReference type="EMBL" id="KRT14088.1"/>
    </source>
</evidence>
<dbReference type="STRING" id="687842.ASU31_21115"/>
<feature type="domain" description="F5/8 type C" evidence="1">
    <location>
        <begin position="210"/>
        <end position="393"/>
    </location>
</feature>
<keyword evidence="3" id="KW-1185">Reference proteome</keyword>
<dbReference type="SUPFAM" id="SSF49785">
    <property type="entry name" value="Galactose-binding domain-like"/>
    <property type="match status" value="1"/>
</dbReference>
<accession>A0A0T5VJN7</accession>
<comment type="caution">
    <text evidence="2">The sequence shown here is derived from an EMBL/GenBank/DDBJ whole genome shotgun (WGS) entry which is preliminary data.</text>
</comment>
<proteinExistence type="predicted"/>
<name>A0A0T5VJN7_9SPHI</name>